<dbReference type="PROSITE" id="PS51892">
    <property type="entry name" value="SUBTILASE"/>
    <property type="match status" value="1"/>
</dbReference>
<feature type="active site" description="Charge relay system" evidence="6 7">
    <location>
        <position position="229"/>
    </location>
</feature>
<dbReference type="PROSITE" id="PS00136">
    <property type="entry name" value="SUBTILASE_ASP"/>
    <property type="match status" value="1"/>
</dbReference>
<evidence type="ECO:0000259" key="10">
    <source>
        <dbReference type="Pfam" id="PF00082"/>
    </source>
</evidence>
<evidence type="ECO:0000256" key="5">
    <source>
        <dbReference type="ARBA" id="ARBA00022825"/>
    </source>
</evidence>
<evidence type="ECO:0000256" key="9">
    <source>
        <dbReference type="SAM" id="SignalP"/>
    </source>
</evidence>
<comment type="similarity">
    <text evidence="1 7">Belongs to the peptidase S8 family.</text>
</comment>
<feature type="domain" description="C5a peptidase/Subtilisin-like protease SBT2-like Fn3-like" evidence="11">
    <location>
        <begin position="637"/>
        <end position="748"/>
    </location>
</feature>
<feature type="region of interest" description="Disordered" evidence="8">
    <location>
        <begin position="119"/>
        <end position="150"/>
    </location>
</feature>
<dbReference type="Proteomes" id="UP000020467">
    <property type="component" value="Unassembled WGS sequence"/>
</dbReference>
<organism evidence="12 13">
    <name type="scientific">Colletotrichum fioriniae PJ7</name>
    <dbReference type="NCBI Taxonomy" id="1445577"/>
    <lineage>
        <taxon>Eukaryota</taxon>
        <taxon>Fungi</taxon>
        <taxon>Dikarya</taxon>
        <taxon>Ascomycota</taxon>
        <taxon>Pezizomycotina</taxon>
        <taxon>Sordariomycetes</taxon>
        <taxon>Hypocreomycetidae</taxon>
        <taxon>Glomerellales</taxon>
        <taxon>Glomerellaceae</taxon>
        <taxon>Colletotrichum</taxon>
        <taxon>Colletotrichum acutatum species complex</taxon>
    </lineage>
</organism>
<feature type="active site" description="Charge relay system" evidence="6 7">
    <location>
        <position position="177"/>
    </location>
</feature>
<evidence type="ECO:0000256" key="8">
    <source>
        <dbReference type="SAM" id="MobiDB-lite"/>
    </source>
</evidence>
<feature type="domain" description="Peptidase S8/S53" evidence="10">
    <location>
        <begin position="168"/>
        <end position="591"/>
    </location>
</feature>
<dbReference type="InterPro" id="IPR022398">
    <property type="entry name" value="Peptidase_S8_His-AS"/>
</dbReference>
<dbReference type="Gene3D" id="2.60.40.10">
    <property type="entry name" value="Immunoglobulins"/>
    <property type="match status" value="1"/>
</dbReference>
<keyword evidence="4 7" id="KW-0378">Hydrolase</keyword>
<gene>
    <name evidence="12" type="ORF">CFIO01_05005</name>
</gene>
<dbReference type="Pfam" id="PF00082">
    <property type="entry name" value="Peptidase_S8"/>
    <property type="match status" value="1"/>
</dbReference>
<dbReference type="InterPro" id="IPR046450">
    <property type="entry name" value="PA_dom_sf"/>
</dbReference>
<dbReference type="PANTHER" id="PTHR43806:SF66">
    <property type="entry name" value="SERIN ENDOPEPTIDASE"/>
    <property type="match status" value="1"/>
</dbReference>
<evidence type="ECO:0000256" key="6">
    <source>
        <dbReference type="PIRSR" id="PIRSR615500-1"/>
    </source>
</evidence>
<sequence>MHCPFVFASLALLLKQAAAFGGNPRPKPELIPNAFVVELRDPISLGRRSDEHTHVAFKRALSSLTSYDVRYEYTNHKLFYGMSMTIHNNESLAALKSLPEVVNVSPVQFVPRPLAAIDNESRRSESSPSSHLSRSLAKRQQIPENNLDYNVPHTMTGVDRVHAAGIKGKGVKIAVLDSGVDYHHPALGGCFGPGCKISFGYDLVGDDYDGYGTPVEDADPLAACVGGGHGSHVSGIITMESSPNDTFKGMVGVAPEATLGMYRVFGCSGGVGSDVLVAAMMRAASDGAQIISMSIGGFSSVGNSPNDSYHVLIQKLTDSGIAVVAAAGNDGANLPFAVNAPANSPAAIAVGSIENALFQTFELVDSNGEVILYGSLYPFPLNRTLTAVHVGDGGVQGNFGCRAADYDAIASKVSGSKENYVVVVRRGLCGLSLIQDVAATAGFNNILTYPDKDVLDNPFLEGFSATLPNAARNFGTTTNNKIQVGSLKGEYSVTFRTAVPQLTRQAWGGQMNNFSSPGPVWDFSLKPQISAPGGQILSTWPLAASGWALASGTSMATPYLSGVLALVKSQFPELSVTEILNRLQSTSKPTTRATRDDVSPPVHQGAGLVDAYNAIFYPSFISPGQFDLGPNEVVARSSYSITITNPSDKATEYTLGHTPAPGMARYPNPDIPGQVGFFSNVYQRLASLPFAATINFPEGSTVTLGPGESKNISVDILPPQNLRAFMIPFYSGFISISSDRNEKLSVPYQGAGYNYTAAPSLGTDPVPPNVLIPVTEYPVFGAPQLVTSDGFGIQDYIKIDPAELTLYYAGMQPVQIERLDVVRADTDFKPTWHGFNQNRLLNYTKTAQPVNGTVAGAELLGNLYVNYNNAPVTSLFDSWPVPRLWDVETASVPIPMLKGGYRLLISHLKYGADETKAEDWSTWMSGVIEVPQDYYP</sequence>
<dbReference type="EMBL" id="JARH01000561">
    <property type="protein sequence ID" value="EXF79217.1"/>
    <property type="molecule type" value="Genomic_DNA"/>
</dbReference>
<protein>
    <submittedName>
        <fullName evidence="12">Peptidase</fullName>
    </submittedName>
</protein>
<dbReference type="SUPFAM" id="SSF52743">
    <property type="entry name" value="Subtilisin-like"/>
    <property type="match status" value="1"/>
</dbReference>
<keyword evidence="13" id="KW-1185">Reference proteome</keyword>
<evidence type="ECO:0000256" key="2">
    <source>
        <dbReference type="ARBA" id="ARBA00022670"/>
    </source>
</evidence>
<name>A0A010QGY7_9PEZI</name>
<dbReference type="GO" id="GO:0016020">
    <property type="term" value="C:membrane"/>
    <property type="evidence" value="ECO:0007669"/>
    <property type="project" value="InterPro"/>
</dbReference>
<dbReference type="InterPro" id="IPR013783">
    <property type="entry name" value="Ig-like_fold"/>
</dbReference>
<proteinExistence type="inferred from homology"/>
<dbReference type="InterPro" id="IPR036852">
    <property type="entry name" value="Peptidase_S8/S53_dom_sf"/>
</dbReference>
<dbReference type="PANTHER" id="PTHR43806">
    <property type="entry name" value="PEPTIDASE S8"/>
    <property type="match status" value="1"/>
</dbReference>
<dbReference type="AlphaFoldDB" id="A0A010QGY7"/>
<dbReference type="InterPro" id="IPR050131">
    <property type="entry name" value="Peptidase_S8_subtilisin-like"/>
</dbReference>
<reference evidence="12 13" key="1">
    <citation type="submission" date="2014-02" db="EMBL/GenBank/DDBJ databases">
        <title>The genome sequence of Colletotrichum fioriniae PJ7.</title>
        <authorList>
            <person name="Baroncelli R."/>
            <person name="Thon M.R."/>
        </authorList>
    </citation>
    <scope>NUCLEOTIDE SEQUENCE [LARGE SCALE GENOMIC DNA]</scope>
    <source>
        <strain evidence="12 13">PJ7</strain>
    </source>
</reference>
<evidence type="ECO:0000256" key="7">
    <source>
        <dbReference type="PROSITE-ProRule" id="PRU01240"/>
    </source>
</evidence>
<dbReference type="InterPro" id="IPR010435">
    <property type="entry name" value="C5a/SBT2-like_Fn3"/>
</dbReference>
<dbReference type="eggNOG" id="KOG4266">
    <property type="taxonomic scope" value="Eukaryota"/>
</dbReference>
<dbReference type="SUPFAM" id="SSF52025">
    <property type="entry name" value="PA domain"/>
    <property type="match status" value="1"/>
</dbReference>
<feature type="active site" description="Charge relay system" evidence="6 7">
    <location>
        <position position="554"/>
    </location>
</feature>
<evidence type="ECO:0000256" key="4">
    <source>
        <dbReference type="ARBA" id="ARBA00022801"/>
    </source>
</evidence>
<evidence type="ECO:0000259" key="11">
    <source>
        <dbReference type="Pfam" id="PF06280"/>
    </source>
</evidence>
<dbReference type="OrthoDB" id="10256524at2759"/>
<dbReference type="GO" id="GO:0004252">
    <property type="term" value="F:serine-type endopeptidase activity"/>
    <property type="evidence" value="ECO:0007669"/>
    <property type="project" value="UniProtKB-UniRule"/>
</dbReference>
<dbReference type="InterPro" id="IPR034187">
    <property type="entry name" value="Peptidases_S8_5"/>
</dbReference>
<dbReference type="CDD" id="cd07489">
    <property type="entry name" value="Peptidases_S8_5"/>
    <property type="match status" value="1"/>
</dbReference>
<comment type="caution">
    <text evidence="12">The sequence shown here is derived from an EMBL/GenBank/DDBJ whole genome shotgun (WGS) entry which is preliminary data.</text>
</comment>
<evidence type="ECO:0000313" key="12">
    <source>
        <dbReference type="EMBL" id="EXF79217.1"/>
    </source>
</evidence>
<evidence type="ECO:0000256" key="1">
    <source>
        <dbReference type="ARBA" id="ARBA00011073"/>
    </source>
</evidence>
<dbReference type="GO" id="GO:0006508">
    <property type="term" value="P:proteolysis"/>
    <property type="evidence" value="ECO:0007669"/>
    <property type="project" value="UniProtKB-KW"/>
</dbReference>
<dbReference type="HOGENOM" id="CLU_003559_1_0_1"/>
<accession>A0A010QGY7</accession>
<feature type="signal peptide" evidence="9">
    <location>
        <begin position="1"/>
        <end position="19"/>
    </location>
</feature>
<evidence type="ECO:0000313" key="13">
    <source>
        <dbReference type="Proteomes" id="UP000020467"/>
    </source>
</evidence>
<dbReference type="PROSITE" id="PS00137">
    <property type="entry name" value="SUBTILASE_HIS"/>
    <property type="match status" value="1"/>
</dbReference>
<keyword evidence="2 7" id="KW-0645">Protease</keyword>
<dbReference type="KEGG" id="cfj:CFIO01_05005"/>
<feature type="chain" id="PRO_5001455797" evidence="9">
    <location>
        <begin position="20"/>
        <end position="936"/>
    </location>
</feature>
<keyword evidence="3 9" id="KW-0732">Signal</keyword>
<dbReference type="InterPro" id="IPR000209">
    <property type="entry name" value="Peptidase_S8/S53_dom"/>
</dbReference>
<dbReference type="Gene3D" id="3.40.50.200">
    <property type="entry name" value="Peptidase S8/S53 domain"/>
    <property type="match status" value="2"/>
</dbReference>
<dbReference type="InterPro" id="IPR015500">
    <property type="entry name" value="Peptidase_S8_subtilisin-rel"/>
</dbReference>
<dbReference type="Pfam" id="PF06280">
    <property type="entry name" value="fn3_5"/>
    <property type="match status" value="1"/>
</dbReference>
<feature type="compositionally biased region" description="Low complexity" evidence="8">
    <location>
        <begin position="126"/>
        <end position="135"/>
    </location>
</feature>
<dbReference type="InterPro" id="IPR023827">
    <property type="entry name" value="Peptidase_S8_Asp-AS"/>
</dbReference>
<evidence type="ECO:0000256" key="3">
    <source>
        <dbReference type="ARBA" id="ARBA00022729"/>
    </source>
</evidence>
<dbReference type="PRINTS" id="PR00723">
    <property type="entry name" value="SUBTILISIN"/>
</dbReference>
<keyword evidence="5 7" id="KW-0720">Serine protease</keyword>